<comment type="caution">
    <text evidence="2">The sequence shown here is derived from an EMBL/GenBank/DDBJ whole genome shotgun (WGS) entry which is preliminary data.</text>
</comment>
<keyword evidence="1" id="KW-0732">Signal</keyword>
<feature type="chain" id="PRO_5047385277" description="Secreted protein" evidence="1">
    <location>
        <begin position="29"/>
        <end position="213"/>
    </location>
</feature>
<name>A0ABW8D1F6_STRBI</name>
<evidence type="ECO:0000256" key="1">
    <source>
        <dbReference type="SAM" id="SignalP"/>
    </source>
</evidence>
<gene>
    <name evidence="2" type="ORF">ACIGW0_26660</name>
</gene>
<evidence type="ECO:0000313" key="2">
    <source>
        <dbReference type="EMBL" id="MFI9122931.1"/>
    </source>
</evidence>
<dbReference type="Proteomes" id="UP001614391">
    <property type="component" value="Unassembled WGS sequence"/>
</dbReference>
<evidence type="ECO:0008006" key="4">
    <source>
        <dbReference type="Google" id="ProtNLM"/>
    </source>
</evidence>
<dbReference type="RefSeq" id="WP_399619517.1">
    <property type="nucleotide sequence ID" value="NZ_JBITYT010000013.1"/>
</dbReference>
<protein>
    <recommendedName>
        <fullName evidence="4">Secreted protein</fullName>
    </recommendedName>
</protein>
<keyword evidence="3" id="KW-1185">Reference proteome</keyword>
<accession>A0ABW8D1F6</accession>
<sequence>MKKPIRKLAVVAGGASAAFALAVSPASAVPSTVWTVSPAPSPVGVSATNSGNIVLSVNGIAMTCTKSAATASMSSATGNPATVASISAISFGASGAPCTSVLGNVTTVATTPWTIVAQDYTAATGVTKGYVGNVDAKVTVGACVFRVTGKASGTYTNSTGKLSVNSVAGELTVVSSTGCGSAVPVGAKPTFKGDYLVKKTGTTVIPTIVGSNP</sequence>
<evidence type="ECO:0000313" key="3">
    <source>
        <dbReference type="Proteomes" id="UP001614391"/>
    </source>
</evidence>
<proteinExistence type="predicted"/>
<feature type="signal peptide" evidence="1">
    <location>
        <begin position="1"/>
        <end position="28"/>
    </location>
</feature>
<reference evidence="2 3" key="1">
    <citation type="submission" date="2024-10" db="EMBL/GenBank/DDBJ databases">
        <title>The Natural Products Discovery Center: Release of the First 8490 Sequenced Strains for Exploring Actinobacteria Biosynthetic Diversity.</title>
        <authorList>
            <person name="Kalkreuter E."/>
            <person name="Kautsar S.A."/>
            <person name="Yang D."/>
            <person name="Bader C.D."/>
            <person name="Teijaro C.N."/>
            <person name="Fluegel L."/>
            <person name="Davis C.M."/>
            <person name="Simpson J.R."/>
            <person name="Lauterbach L."/>
            <person name="Steele A.D."/>
            <person name="Gui C."/>
            <person name="Meng S."/>
            <person name="Li G."/>
            <person name="Viehrig K."/>
            <person name="Ye F."/>
            <person name="Su P."/>
            <person name="Kiefer A.F."/>
            <person name="Nichols A."/>
            <person name="Cepeda A.J."/>
            <person name="Yan W."/>
            <person name="Fan B."/>
            <person name="Jiang Y."/>
            <person name="Adhikari A."/>
            <person name="Zheng C.-J."/>
            <person name="Schuster L."/>
            <person name="Cowan T.M."/>
            <person name="Smanski M.J."/>
            <person name="Chevrette M.G."/>
            <person name="De Carvalho L.P.S."/>
            <person name="Shen B."/>
        </authorList>
    </citation>
    <scope>NUCLEOTIDE SEQUENCE [LARGE SCALE GENOMIC DNA]</scope>
    <source>
        <strain evidence="2 3">NPDC053346</strain>
    </source>
</reference>
<organism evidence="2 3">
    <name type="scientific">Streptomyces bikiniensis</name>
    <dbReference type="NCBI Taxonomy" id="1896"/>
    <lineage>
        <taxon>Bacteria</taxon>
        <taxon>Bacillati</taxon>
        <taxon>Actinomycetota</taxon>
        <taxon>Actinomycetes</taxon>
        <taxon>Kitasatosporales</taxon>
        <taxon>Streptomycetaceae</taxon>
        <taxon>Streptomyces</taxon>
    </lineage>
</organism>
<dbReference type="EMBL" id="JBITYT010000013">
    <property type="protein sequence ID" value="MFI9122931.1"/>
    <property type="molecule type" value="Genomic_DNA"/>
</dbReference>